<organism evidence="1 2">
    <name type="scientific">Dermacoccus nishinomiyaensis</name>
    <dbReference type="NCBI Taxonomy" id="1274"/>
    <lineage>
        <taxon>Bacteria</taxon>
        <taxon>Bacillati</taxon>
        <taxon>Actinomycetota</taxon>
        <taxon>Actinomycetes</taxon>
        <taxon>Micrococcales</taxon>
        <taxon>Dermacoccaceae</taxon>
        <taxon>Dermacoccus</taxon>
    </lineage>
</organism>
<name>A0A075JGA0_9MICO</name>
<dbReference type="Proteomes" id="UP000027986">
    <property type="component" value="Chromosome"/>
</dbReference>
<dbReference type="EMBL" id="CP008889">
    <property type="protein sequence ID" value="AIF41236.1"/>
    <property type="molecule type" value="Genomic_DNA"/>
</dbReference>
<sequence>MLADPVTALTTDMTAMTRMAAAEIAVPVAAASQWAREPFQVGAGSDDVERVVSTHPLYAATFTNIV</sequence>
<dbReference type="KEGG" id="dni:HX89_10080"/>
<evidence type="ECO:0000313" key="1">
    <source>
        <dbReference type="EMBL" id="AIF41236.1"/>
    </source>
</evidence>
<proteinExistence type="predicted"/>
<gene>
    <name evidence="1" type="ORF">HX89_10080</name>
</gene>
<keyword evidence="2" id="KW-1185">Reference proteome</keyword>
<protein>
    <submittedName>
        <fullName evidence="1">Uncharacterized protein</fullName>
    </submittedName>
</protein>
<accession>A0A075JGA0</accession>
<reference evidence="1 2" key="1">
    <citation type="submission" date="2014-07" db="EMBL/GenBank/DDBJ databases">
        <title>Genome Sequencing of Dermacoccus nishinomiyaensis.</title>
        <authorList>
            <person name="Hong K.W."/>
            <person name="Chan K.G."/>
        </authorList>
    </citation>
    <scope>NUCLEOTIDE SEQUENCE [LARGE SCALE GENOMIC DNA]</scope>
    <source>
        <strain evidence="1 2">M25</strain>
    </source>
</reference>
<dbReference type="AlphaFoldDB" id="A0A075JGA0"/>
<evidence type="ECO:0000313" key="2">
    <source>
        <dbReference type="Proteomes" id="UP000027986"/>
    </source>
</evidence>
<dbReference type="HOGENOM" id="CLU_2824007_0_0_11"/>